<evidence type="ECO:0000256" key="3">
    <source>
        <dbReference type="ARBA" id="ARBA00023015"/>
    </source>
</evidence>
<keyword evidence="5" id="KW-0804">Transcription</keyword>
<keyword evidence="4" id="KW-0731">Sigma factor</keyword>
<protein>
    <submittedName>
        <fullName evidence="8">Sigma-70 family RNA polymerase sigma factor</fullName>
    </submittedName>
</protein>
<dbReference type="Pfam" id="PF04542">
    <property type="entry name" value="Sigma70_r2"/>
    <property type="match status" value="1"/>
</dbReference>
<evidence type="ECO:0000259" key="7">
    <source>
        <dbReference type="Pfam" id="PF08281"/>
    </source>
</evidence>
<dbReference type="RefSeq" id="WP_378964758.1">
    <property type="nucleotide sequence ID" value="NZ_JBHTBJ010000002.1"/>
</dbReference>
<dbReference type="SUPFAM" id="SSF88946">
    <property type="entry name" value="Sigma2 domain of RNA polymerase sigma factors"/>
    <property type="match status" value="1"/>
</dbReference>
<dbReference type="SUPFAM" id="SSF54427">
    <property type="entry name" value="NTF2-like"/>
    <property type="match status" value="1"/>
</dbReference>
<dbReference type="Gene3D" id="3.10.450.50">
    <property type="match status" value="1"/>
</dbReference>
<evidence type="ECO:0000256" key="1">
    <source>
        <dbReference type="ARBA" id="ARBA00010641"/>
    </source>
</evidence>
<dbReference type="NCBIfam" id="TIGR02937">
    <property type="entry name" value="sigma70-ECF"/>
    <property type="match status" value="1"/>
</dbReference>
<dbReference type="Gene3D" id="1.10.1740.10">
    <property type="match status" value="1"/>
</dbReference>
<dbReference type="InterPro" id="IPR013324">
    <property type="entry name" value="RNA_pol_sigma_r3/r4-like"/>
</dbReference>
<dbReference type="InterPro" id="IPR013249">
    <property type="entry name" value="RNA_pol_sigma70_r4_t2"/>
</dbReference>
<dbReference type="InterPro" id="IPR013325">
    <property type="entry name" value="RNA_pol_sigma_r2"/>
</dbReference>
<evidence type="ECO:0000313" key="9">
    <source>
        <dbReference type="Proteomes" id="UP001596548"/>
    </source>
</evidence>
<dbReference type="InterPro" id="IPR036388">
    <property type="entry name" value="WH-like_DNA-bd_sf"/>
</dbReference>
<comment type="similarity">
    <text evidence="1">Belongs to the sigma-70 factor family. ECF subfamily.</text>
</comment>
<feature type="domain" description="RNA polymerase sigma-70 region 2" evidence="6">
    <location>
        <begin position="11"/>
        <end position="75"/>
    </location>
</feature>
<evidence type="ECO:0000259" key="6">
    <source>
        <dbReference type="Pfam" id="PF04542"/>
    </source>
</evidence>
<evidence type="ECO:0000256" key="5">
    <source>
        <dbReference type="ARBA" id="ARBA00023163"/>
    </source>
</evidence>
<evidence type="ECO:0000256" key="2">
    <source>
        <dbReference type="ARBA" id="ARBA00011344"/>
    </source>
</evidence>
<sequence length="286" mass="30708">MSELEILAARFEADRPHLRQVAQRILGSAHEADDAVQEAWVRLSRSDTSEVGNLTGWLTTVVSRVCLDMLRSRQARREDPAELPVVAAEGADPEQEAVMADALGPALLLVLDTLSPRERLAFVLHDMFAVDFPQIAEIVGCSPASARQLASRARRRVQGSEPEDSGQMARKREIVDAFLAASRGGDFTALLNLLDPSVTLRADEAAVAMGTTALAEGPEAVAGVFSGRAKALRHAFIDGLPGLVWALQGEPKVAFAFTVDDEDGRVTGIEQIADQATLAALEIEFS</sequence>
<dbReference type="Pfam" id="PF08281">
    <property type="entry name" value="Sigma70_r4_2"/>
    <property type="match status" value="1"/>
</dbReference>
<dbReference type="PANTHER" id="PTHR30173:SF43">
    <property type="entry name" value="ECF RNA POLYMERASE SIGMA FACTOR SIGI-RELATED"/>
    <property type="match status" value="1"/>
</dbReference>
<keyword evidence="3" id="KW-0805">Transcription regulation</keyword>
<dbReference type="InterPro" id="IPR032710">
    <property type="entry name" value="NTF2-like_dom_sf"/>
</dbReference>
<dbReference type="PANTHER" id="PTHR30173">
    <property type="entry name" value="SIGMA 19 FACTOR"/>
    <property type="match status" value="1"/>
</dbReference>
<dbReference type="Gene3D" id="1.10.10.10">
    <property type="entry name" value="Winged helix-like DNA-binding domain superfamily/Winged helix DNA-binding domain"/>
    <property type="match status" value="1"/>
</dbReference>
<organism evidence="8 9">
    <name type="scientific">Paractinoplanes rhizophilus</name>
    <dbReference type="NCBI Taxonomy" id="1416877"/>
    <lineage>
        <taxon>Bacteria</taxon>
        <taxon>Bacillati</taxon>
        <taxon>Actinomycetota</taxon>
        <taxon>Actinomycetes</taxon>
        <taxon>Micromonosporales</taxon>
        <taxon>Micromonosporaceae</taxon>
        <taxon>Paractinoplanes</taxon>
    </lineage>
</organism>
<feature type="domain" description="RNA polymerase sigma factor 70 region 4 type 2" evidence="7">
    <location>
        <begin position="107"/>
        <end position="156"/>
    </location>
</feature>
<evidence type="ECO:0000256" key="4">
    <source>
        <dbReference type="ARBA" id="ARBA00023082"/>
    </source>
</evidence>
<name>A0ABW2HJN3_9ACTN</name>
<reference evidence="9" key="1">
    <citation type="journal article" date="2019" name="Int. J. Syst. Evol. Microbiol.">
        <title>The Global Catalogue of Microorganisms (GCM) 10K type strain sequencing project: providing services to taxonomists for standard genome sequencing and annotation.</title>
        <authorList>
            <consortium name="The Broad Institute Genomics Platform"/>
            <consortium name="The Broad Institute Genome Sequencing Center for Infectious Disease"/>
            <person name="Wu L."/>
            <person name="Ma J."/>
        </authorList>
    </citation>
    <scope>NUCLEOTIDE SEQUENCE [LARGE SCALE GENOMIC DNA]</scope>
    <source>
        <strain evidence="9">XZYJT-10</strain>
    </source>
</reference>
<gene>
    <name evidence="8" type="ORF">ACFQS1_04485</name>
</gene>
<comment type="caution">
    <text evidence="8">The sequence shown here is derived from an EMBL/GenBank/DDBJ whole genome shotgun (WGS) entry which is preliminary data.</text>
</comment>
<dbReference type="SUPFAM" id="SSF88659">
    <property type="entry name" value="Sigma3 and sigma4 domains of RNA polymerase sigma factors"/>
    <property type="match status" value="1"/>
</dbReference>
<dbReference type="InterPro" id="IPR052704">
    <property type="entry name" value="ECF_Sigma-70_Domain"/>
</dbReference>
<accession>A0ABW2HJN3</accession>
<dbReference type="EMBL" id="JBHTBJ010000002">
    <property type="protein sequence ID" value="MFC7273232.1"/>
    <property type="molecule type" value="Genomic_DNA"/>
</dbReference>
<dbReference type="Proteomes" id="UP001596548">
    <property type="component" value="Unassembled WGS sequence"/>
</dbReference>
<evidence type="ECO:0000313" key="8">
    <source>
        <dbReference type="EMBL" id="MFC7273232.1"/>
    </source>
</evidence>
<dbReference type="InterPro" id="IPR007627">
    <property type="entry name" value="RNA_pol_sigma70_r2"/>
</dbReference>
<keyword evidence="9" id="KW-1185">Reference proteome</keyword>
<dbReference type="InterPro" id="IPR014284">
    <property type="entry name" value="RNA_pol_sigma-70_dom"/>
</dbReference>
<comment type="subunit">
    <text evidence="2">Interacts transiently with the RNA polymerase catalytic core formed by RpoA, RpoB, RpoC and RpoZ (2 alpha, 1 beta, 1 beta' and 1 omega subunit) to form the RNA polymerase holoenzyme that can initiate transcription.</text>
</comment>
<proteinExistence type="inferred from homology"/>